<dbReference type="SUPFAM" id="SSF50249">
    <property type="entry name" value="Nucleic acid-binding proteins"/>
    <property type="match status" value="1"/>
</dbReference>
<reference evidence="2" key="1">
    <citation type="submission" date="2021-01" db="EMBL/GenBank/DDBJ databases">
        <authorList>
            <consortium name="Genoscope - CEA"/>
            <person name="William W."/>
        </authorList>
    </citation>
    <scope>NUCLEOTIDE SEQUENCE</scope>
</reference>
<dbReference type="CDD" id="cd04480">
    <property type="entry name" value="RPA1_DBD_A_like"/>
    <property type="match status" value="1"/>
</dbReference>
<evidence type="ECO:0000313" key="2">
    <source>
        <dbReference type="EMBL" id="CAF2064726.1"/>
    </source>
</evidence>
<dbReference type="Proteomes" id="UP001295469">
    <property type="component" value="Chromosome C06"/>
</dbReference>
<dbReference type="EMBL" id="HG994370">
    <property type="protein sequence ID" value="CAF2064726.1"/>
    <property type="molecule type" value="Genomic_DNA"/>
</dbReference>
<dbReference type="PANTHER" id="PTHR47165:SF4">
    <property type="entry name" value="OS03G0429900 PROTEIN"/>
    <property type="match status" value="1"/>
</dbReference>
<dbReference type="PANTHER" id="PTHR47165">
    <property type="entry name" value="OS03G0429900 PROTEIN"/>
    <property type="match status" value="1"/>
</dbReference>
<dbReference type="InterPro" id="IPR003871">
    <property type="entry name" value="RFA1B/D_OB_1st"/>
</dbReference>
<gene>
    <name evidence="2" type="ORF">DARMORV10_C06P48210.1</name>
</gene>
<dbReference type="InterPro" id="IPR012340">
    <property type="entry name" value="NA-bd_OB-fold"/>
</dbReference>
<protein>
    <submittedName>
        <fullName evidence="2">(rape) hypothetical protein</fullName>
    </submittedName>
</protein>
<dbReference type="AlphaFoldDB" id="A0A816QUC3"/>
<sequence length="136" mass="15545">MMRTSAISELKPYKSMWMIKVKVLRLWKQYSAAGGETMEMVLIDSNGDRIHASVKKELVAQFEPALKQGYRKILLNFALTQSVGSYRTAKHAYKIGFLSTTRVRYCDDWTDNVPEFSPVKCREVLEGAMNPDYLVG</sequence>
<accession>A0A816QUC3</accession>
<proteinExistence type="predicted"/>
<evidence type="ECO:0000259" key="1">
    <source>
        <dbReference type="Pfam" id="PF02721"/>
    </source>
</evidence>
<organism evidence="2">
    <name type="scientific">Brassica napus</name>
    <name type="common">Rape</name>
    <dbReference type="NCBI Taxonomy" id="3708"/>
    <lineage>
        <taxon>Eukaryota</taxon>
        <taxon>Viridiplantae</taxon>
        <taxon>Streptophyta</taxon>
        <taxon>Embryophyta</taxon>
        <taxon>Tracheophyta</taxon>
        <taxon>Spermatophyta</taxon>
        <taxon>Magnoliopsida</taxon>
        <taxon>eudicotyledons</taxon>
        <taxon>Gunneridae</taxon>
        <taxon>Pentapetalae</taxon>
        <taxon>rosids</taxon>
        <taxon>malvids</taxon>
        <taxon>Brassicales</taxon>
        <taxon>Brassicaceae</taxon>
        <taxon>Brassiceae</taxon>
        <taxon>Brassica</taxon>
    </lineage>
</organism>
<dbReference type="Pfam" id="PF02721">
    <property type="entry name" value="DUF223"/>
    <property type="match status" value="1"/>
</dbReference>
<feature type="domain" description="Replication protein A 70 kDa DNA-binding subunit B/D first OB fold" evidence="1">
    <location>
        <begin position="6"/>
        <end position="105"/>
    </location>
</feature>
<dbReference type="Gene3D" id="2.40.50.140">
    <property type="entry name" value="Nucleic acid-binding proteins"/>
    <property type="match status" value="1"/>
</dbReference>
<name>A0A816QUC3_BRANA</name>